<name>M2UEV6_COCH5</name>
<evidence type="ECO:0000313" key="2">
    <source>
        <dbReference type="EMBL" id="EMD86397.1"/>
    </source>
</evidence>
<gene>
    <name evidence="2" type="ORF">COCHEDRAFT_1024064</name>
</gene>
<organism evidence="2 3">
    <name type="scientific">Cochliobolus heterostrophus (strain C5 / ATCC 48332 / race O)</name>
    <name type="common">Southern corn leaf blight fungus</name>
    <name type="synonym">Bipolaris maydis</name>
    <dbReference type="NCBI Taxonomy" id="701091"/>
    <lineage>
        <taxon>Eukaryota</taxon>
        <taxon>Fungi</taxon>
        <taxon>Dikarya</taxon>
        <taxon>Ascomycota</taxon>
        <taxon>Pezizomycotina</taxon>
        <taxon>Dothideomycetes</taxon>
        <taxon>Pleosporomycetidae</taxon>
        <taxon>Pleosporales</taxon>
        <taxon>Pleosporineae</taxon>
        <taxon>Pleosporaceae</taxon>
        <taxon>Bipolaris</taxon>
    </lineage>
</organism>
<proteinExistence type="predicted"/>
<dbReference type="STRING" id="701091.M2UEV6"/>
<evidence type="ECO:0000313" key="3">
    <source>
        <dbReference type="Proteomes" id="UP000016936"/>
    </source>
</evidence>
<dbReference type="EMBL" id="KB445585">
    <property type="protein sequence ID" value="EMD86397.1"/>
    <property type="molecule type" value="Genomic_DNA"/>
</dbReference>
<dbReference type="Proteomes" id="UP000016936">
    <property type="component" value="Unassembled WGS sequence"/>
</dbReference>
<sequence>MARQELDSPDTAATAATAAAADPQLPSPPSDESLLHYLISLQSFEGSWSLKRELLGVLGLDEGAVKAQMDGVDDRVVATALVIAVFEARLEGLKGSWELVGDKGRAWLEGEVGDGNVEEWVQRGKKVLAA</sequence>
<protein>
    <submittedName>
        <fullName evidence="2">Uncharacterized protein</fullName>
    </submittedName>
</protein>
<accession>M2UEV6</accession>
<reference evidence="3" key="2">
    <citation type="journal article" date="2013" name="PLoS Genet.">
        <title>Comparative genome structure, secondary metabolite, and effector coding capacity across Cochliobolus pathogens.</title>
        <authorList>
            <person name="Condon B.J."/>
            <person name="Leng Y."/>
            <person name="Wu D."/>
            <person name="Bushley K.E."/>
            <person name="Ohm R.A."/>
            <person name="Otillar R."/>
            <person name="Martin J."/>
            <person name="Schackwitz W."/>
            <person name="Grimwood J."/>
            <person name="MohdZainudin N."/>
            <person name="Xue C."/>
            <person name="Wang R."/>
            <person name="Manning V.A."/>
            <person name="Dhillon B."/>
            <person name="Tu Z.J."/>
            <person name="Steffenson B.J."/>
            <person name="Salamov A."/>
            <person name="Sun H."/>
            <person name="Lowry S."/>
            <person name="LaButti K."/>
            <person name="Han J."/>
            <person name="Copeland A."/>
            <person name="Lindquist E."/>
            <person name="Barry K."/>
            <person name="Schmutz J."/>
            <person name="Baker S.E."/>
            <person name="Ciuffetti L.M."/>
            <person name="Grigoriev I.V."/>
            <person name="Zhong S."/>
            <person name="Turgeon B.G."/>
        </authorList>
    </citation>
    <scope>NUCLEOTIDE SEQUENCE [LARGE SCALE GENOMIC DNA]</scope>
    <source>
        <strain evidence="3">C5 / ATCC 48332 / race O</strain>
    </source>
</reference>
<feature type="region of interest" description="Disordered" evidence="1">
    <location>
        <begin position="1"/>
        <end position="29"/>
    </location>
</feature>
<keyword evidence="3" id="KW-1185">Reference proteome</keyword>
<reference evidence="2 3" key="1">
    <citation type="journal article" date="2012" name="PLoS Pathog.">
        <title>Diverse lifestyles and strategies of plant pathogenesis encoded in the genomes of eighteen Dothideomycetes fungi.</title>
        <authorList>
            <person name="Ohm R.A."/>
            <person name="Feau N."/>
            <person name="Henrissat B."/>
            <person name="Schoch C.L."/>
            <person name="Horwitz B.A."/>
            <person name="Barry K.W."/>
            <person name="Condon B.J."/>
            <person name="Copeland A.C."/>
            <person name="Dhillon B."/>
            <person name="Glaser F."/>
            <person name="Hesse C.N."/>
            <person name="Kosti I."/>
            <person name="LaButti K."/>
            <person name="Lindquist E.A."/>
            <person name="Lucas S."/>
            <person name="Salamov A.A."/>
            <person name="Bradshaw R.E."/>
            <person name="Ciuffetti L."/>
            <person name="Hamelin R.C."/>
            <person name="Kema G.H.J."/>
            <person name="Lawrence C."/>
            <person name="Scott J.A."/>
            <person name="Spatafora J.W."/>
            <person name="Turgeon B.G."/>
            <person name="de Wit P.J.G.M."/>
            <person name="Zhong S."/>
            <person name="Goodwin S.B."/>
            <person name="Grigoriev I.V."/>
        </authorList>
    </citation>
    <scope>NUCLEOTIDE SEQUENCE [LARGE SCALE GENOMIC DNA]</scope>
    <source>
        <strain evidence="3">C5 / ATCC 48332 / race O</strain>
    </source>
</reference>
<feature type="compositionally biased region" description="Low complexity" evidence="1">
    <location>
        <begin position="11"/>
        <end position="21"/>
    </location>
</feature>
<evidence type="ECO:0000256" key="1">
    <source>
        <dbReference type="SAM" id="MobiDB-lite"/>
    </source>
</evidence>
<dbReference type="HOGENOM" id="CLU_1937957_0_0_1"/>
<dbReference type="AlphaFoldDB" id="M2UEV6"/>